<dbReference type="InterPro" id="IPR000742">
    <property type="entry name" value="EGF"/>
</dbReference>
<dbReference type="SMART" id="SM00181">
    <property type="entry name" value="EGF"/>
    <property type="match status" value="7"/>
</dbReference>
<feature type="domain" description="EGF-like" evidence="2">
    <location>
        <begin position="182"/>
        <end position="222"/>
    </location>
</feature>
<proteinExistence type="predicted"/>
<evidence type="ECO:0000256" key="1">
    <source>
        <dbReference type="ARBA" id="ARBA00022536"/>
    </source>
</evidence>
<keyword evidence="1" id="KW-0245">EGF-like domain</keyword>
<dbReference type="Pfam" id="PF00053">
    <property type="entry name" value="EGF_laminin"/>
    <property type="match status" value="3"/>
</dbReference>
<organism evidence="3 4">
    <name type="scientific">Candidula unifasciata</name>
    <dbReference type="NCBI Taxonomy" id="100452"/>
    <lineage>
        <taxon>Eukaryota</taxon>
        <taxon>Metazoa</taxon>
        <taxon>Spiralia</taxon>
        <taxon>Lophotrochozoa</taxon>
        <taxon>Mollusca</taxon>
        <taxon>Gastropoda</taxon>
        <taxon>Heterobranchia</taxon>
        <taxon>Euthyneura</taxon>
        <taxon>Panpulmonata</taxon>
        <taxon>Eupulmonata</taxon>
        <taxon>Stylommatophora</taxon>
        <taxon>Helicina</taxon>
        <taxon>Helicoidea</taxon>
        <taxon>Geomitridae</taxon>
        <taxon>Candidula</taxon>
    </lineage>
</organism>
<feature type="domain" description="EGF-like" evidence="2">
    <location>
        <begin position="335"/>
        <end position="375"/>
    </location>
</feature>
<comment type="caution">
    <text evidence="3">The sequence shown here is derived from an EMBL/GenBank/DDBJ whole genome shotgun (WGS) entry which is preliminary data.</text>
</comment>
<dbReference type="GO" id="GO:0005044">
    <property type="term" value="F:scavenger receptor activity"/>
    <property type="evidence" value="ECO:0007669"/>
    <property type="project" value="InterPro"/>
</dbReference>
<reference evidence="3" key="1">
    <citation type="submission" date="2021-04" db="EMBL/GenBank/DDBJ databases">
        <authorList>
            <consortium name="Molecular Ecology Group"/>
        </authorList>
    </citation>
    <scope>NUCLEOTIDE SEQUENCE</scope>
</reference>
<accession>A0A8S3ZDX3</accession>
<dbReference type="PANTHER" id="PTHR24043:SF8">
    <property type="entry name" value="EGF-LIKE DOMAIN-CONTAINING PROTEIN"/>
    <property type="match status" value="1"/>
</dbReference>
<feature type="domain" description="EGF-like" evidence="2">
    <location>
        <begin position="233"/>
        <end position="273"/>
    </location>
</feature>
<feature type="domain" description="EGF-like" evidence="2">
    <location>
        <begin position="86"/>
        <end position="131"/>
    </location>
</feature>
<feature type="domain" description="EGF-like" evidence="2">
    <location>
        <begin position="284"/>
        <end position="328"/>
    </location>
</feature>
<feature type="domain" description="EGF-like" evidence="2">
    <location>
        <begin position="137"/>
        <end position="171"/>
    </location>
</feature>
<feature type="non-terminal residue" evidence="3">
    <location>
        <position position="1"/>
    </location>
</feature>
<dbReference type="EMBL" id="CAJHNH020002787">
    <property type="protein sequence ID" value="CAG5127777.1"/>
    <property type="molecule type" value="Genomic_DNA"/>
</dbReference>
<protein>
    <recommendedName>
        <fullName evidence="2">EGF-like domain-containing protein</fullName>
    </recommendedName>
</protein>
<dbReference type="PANTHER" id="PTHR24043">
    <property type="entry name" value="SCAVENGER RECEPTOR CLASS F"/>
    <property type="match status" value="1"/>
</dbReference>
<dbReference type="OrthoDB" id="6043889at2759"/>
<evidence type="ECO:0000259" key="2">
    <source>
        <dbReference type="SMART" id="SM00181"/>
    </source>
</evidence>
<dbReference type="AlphaFoldDB" id="A0A8S3ZDX3"/>
<dbReference type="Proteomes" id="UP000678393">
    <property type="component" value="Unassembled WGS sequence"/>
</dbReference>
<evidence type="ECO:0000313" key="3">
    <source>
        <dbReference type="EMBL" id="CAG5127777.1"/>
    </source>
</evidence>
<name>A0A8S3ZDX3_9EUPU</name>
<feature type="domain" description="EGF-like" evidence="2">
    <location>
        <begin position="35"/>
        <end position="61"/>
    </location>
</feature>
<dbReference type="Gene3D" id="2.170.300.10">
    <property type="entry name" value="Tie2 ligand-binding domain superfamily"/>
    <property type="match status" value="2"/>
</dbReference>
<evidence type="ECO:0000313" key="4">
    <source>
        <dbReference type="Proteomes" id="UP000678393"/>
    </source>
</evidence>
<feature type="non-terminal residue" evidence="3">
    <location>
        <position position="376"/>
    </location>
</feature>
<keyword evidence="4" id="KW-1185">Reference proteome</keyword>
<sequence>RLDCIEGGTSTLFLRVRTIGLYLLSLCEVEVYGGKCASLLDDTICLFVCLCDHGWYGRDCEHRCNCADSNEVCFVASGGCPSGCALCLADTHDVNVCHHVNGTCLLGCQIGFKGPWCNMTCTPGTYGHGCNYMCSQLCAPDVSNSSSPACHHLHGVCLNGCQAGYKGQMCNQICPPGQFGQDCSLTCAQSCLPDNRKIHICHLVTGRCLLGCLPGYEGARCNQTCKSGLYGVLCKLQCPQFCSWDPTGTPSCDHVTGLCVGGCQPGYTGEMCNTLCQPGMYGPDCSCVCSELCAVNSDGNHQCHHITGACLRGCQRGYTGAWCNNTCEDGSHGDRCSLPCPEFCDVSDIDVPACHHIDGTCSQGCQDGYQGPTCNK</sequence>
<dbReference type="InterPro" id="IPR042635">
    <property type="entry name" value="MEGF10/SREC1/2-like"/>
</dbReference>
<gene>
    <name evidence="3" type="ORF">CUNI_LOCUS13335</name>
</gene>
<dbReference type="InterPro" id="IPR002049">
    <property type="entry name" value="LE_dom"/>
</dbReference>